<keyword evidence="13" id="KW-1015">Disulfide bond</keyword>
<keyword evidence="10 21" id="KW-1133">Transmembrane helix</keyword>
<keyword evidence="11" id="KW-0333">Golgi apparatus</keyword>
<evidence type="ECO:0000256" key="11">
    <source>
        <dbReference type="ARBA" id="ARBA00023034"/>
    </source>
</evidence>
<keyword evidence="9" id="KW-0735">Signal-anchor</keyword>
<name>A0A8K0CUX2_IGNLU</name>
<dbReference type="FunFam" id="3.90.1480.20:FF:000012">
    <property type="entry name" value="ST6 beta-galactoside alpha-2,6-sialyltransferase 1"/>
    <property type="match status" value="1"/>
</dbReference>
<evidence type="ECO:0000256" key="5">
    <source>
        <dbReference type="ARBA" id="ARBA00022525"/>
    </source>
</evidence>
<dbReference type="GO" id="GO:0005576">
    <property type="term" value="C:extracellular region"/>
    <property type="evidence" value="ECO:0007669"/>
    <property type="project" value="UniProtKB-SubCell"/>
</dbReference>
<evidence type="ECO:0000256" key="21">
    <source>
        <dbReference type="SAM" id="Phobius"/>
    </source>
</evidence>
<evidence type="ECO:0000256" key="10">
    <source>
        <dbReference type="ARBA" id="ARBA00022989"/>
    </source>
</evidence>
<evidence type="ECO:0000256" key="14">
    <source>
        <dbReference type="ARBA" id="ARBA00023180"/>
    </source>
</evidence>
<comment type="subcellular location">
    <subcellularLocation>
        <location evidence="1">Golgi apparatus</location>
        <location evidence="1">Golgi stack membrane</location>
        <topology evidence="1">Single-pass type II membrane protein</topology>
    </subcellularLocation>
    <subcellularLocation>
        <location evidence="2">Secreted</location>
    </subcellularLocation>
</comment>
<keyword evidence="5" id="KW-0964">Secreted</keyword>
<keyword evidence="14" id="KW-0325">Glycoprotein</keyword>
<dbReference type="GO" id="GO:0003835">
    <property type="term" value="F:beta-galactoside alpha-2,6-sialyltransferase activity"/>
    <property type="evidence" value="ECO:0007669"/>
    <property type="project" value="UniProtKB-EC"/>
</dbReference>
<evidence type="ECO:0000256" key="12">
    <source>
        <dbReference type="ARBA" id="ARBA00023136"/>
    </source>
</evidence>
<evidence type="ECO:0000256" key="16">
    <source>
        <dbReference type="ARBA" id="ARBA00034329"/>
    </source>
</evidence>
<keyword evidence="8 21" id="KW-0812">Transmembrane</keyword>
<dbReference type="InterPro" id="IPR038578">
    <property type="entry name" value="GT29-like_sf"/>
</dbReference>
<evidence type="ECO:0000256" key="9">
    <source>
        <dbReference type="ARBA" id="ARBA00022968"/>
    </source>
</evidence>
<evidence type="ECO:0000313" key="22">
    <source>
        <dbReference type="EMBL" id="KAF2894054.1"/>
    </source>
</evidence>
<organism evidence="22 23">
    <name type="scientific">Ignelater luminosus</name>
    <name type="common">Cucubano</name>
    <name type="synonym">Pyrophorus luminosus</name>
    <dbReference type="NCBI Taxonomy" id="2038154"/>
    <lineage>
        <taxon>Eukaryota</taxon>
        <taxon>Metazoa</taxon>
        <taxon>Ecdysozoa</taxon>
        <taxon>Arthropoda</taxon>
        <taxon>Hexapoda</taxon>
        <taxon>Insecta</taxon>
        <taxon>Pterygota</taxon>
        <taxon>Neoptera</taxon>
        <taxon>Endopterygota</taxon>
        <taxon>Coleoptera</taxon>
        <taxon>Polyphaga</taxon>
        <taxon>Elateriformia</taxon>
        <taxon>Elateroidea</taxon>
        <taxon>Elateridae</taxon>
        <taxon>Agrypninae</taxon>
        <taxon>Pyrophorini</taxon>
        <taxon>Ignelater</taxon>
    </lineage>
</organism>
<dbReference type="AlphaFoldDB" id="A0A8K0CUX2"/>
<evidence type="ECO:0000256" key="13">
    <source>
        <dbReference type="ARBA" id="ARBA00023157"/>
    </source>
</evidence>
<dbReference type="InterPro" id="IPR001675">
    <property type="entry name" value="Glyco_trans_29"/>
</dbReference>
<dbReference type="CDD" id="cd23968">
    <property type="entry name" value="GT29_ST6GAL1_2"/>
    <property type="match status" value="1"/>
</dbReference>
<evidence type="ECO:0000256" key="1">
    <source>
        <dbReference type="ARBA" id="ARBA00004447"/>
    </source>
</evidence>
<comment type="pathway">
    <text evidence="3">Protein modification; protein glycosylation.</text>
</comment>
<comment type="caution">
    <text evidence="22">The sequence shown here is derived from an EMBL/GenBank/DDBJ whole genome shotgun (WGS) entry which is preliminary data.</text>
</comment>
<dbReference type="PANTHER" id="PTHR46059:SF1">
    <property type="entry name" value="BETA-GALACTOSIDE ALPHA-2,6-SIALYLTRANSFERASE"/>
    <property type="match status" value="1"/>
</dbReference>
<dbReference type="GO" id="GO:0097503">
    <property type="term" value="P:sialylation"/>
    <property type="evidence" value="ECO:0007669"/>
    <property type="project" value="TreeGrafter"/>
</dbReference>
<evidence type="ECO:0000256" key="17">
    <source>
        <dbReference type="ARBA" id="ARBA00069321"/>
    </source>
</evidence>
<comment type="catalytic activity">
    <reaction evidence="15">
        <text>a beta-D-galactoside + CMP-N-acetyl-beta-neuraminate = an N-acetyl-alpha-neuraminyl-(2-&gt;6)-beta-D-galactosyl derivative + CMP + H(+)</text>
        <dbReference type="Rhea" id="RHEA:52104"/>
        <dbReference type="ChEBI" id="CHEBI:15378"/>
        <dbReference type="ChEBI" id="CHEBI:28034"/>
        <dbReference type="ChEBI" id="CHEBI:57812"/>
        <dbReference type="ChEBI" id="CHEBI:60377"/>
        <dbReference type="ChEBI" id="CHEBI:136398"/>
        <dbReference type="EC" id="2.4.3.1"/>
    </reaction>
</comment>
<keyword evidence="7" id="KW-0808">Transferase</keyword>
<dbReference type="Gene3D" id="3.90.1480.20">
    <property type="entry name" value="Glycosyl transferase family 29"/>
    <property type="match status" value="1"/>
</dbReference>
<evidence type="ECO:0000313" key="23">
    <source>
        <dbReference type="Proteomes" id="UP000801492"/>
    </source>
</evidence>
<dbReference type="GO" id="GO:0032580">
    <property type="term" value="C:Golgi cisterna membrane"/>
    <property type="evidence" value="ECO:0007669"/>
    <property type="project" value="UniProtKB-SubCell"/>
</dbReference>
<keyword evidence="6" id="KW-0328">Glycosyltransferase</keyword>
<accession>A0A8K0CUX2</accession>
<evidence type="ECO:0000256" key="6">
    <source>
        <dbReference type="ARBA" id="ARBA00022676"/>
    </source>
</evidence>
<dbReference type="EC" id="2.4.3.1" evidence="16"/>
<proteinExistence type="inferred from homology"/>
<evidence type="ECO:0000256" key="8">
    <source>
        <dbReference type="ARBA" id="ARBA00022692"/>
    </source>
</evidence>
<evidence type="ECO:0000256" key="2">
    <source>
        <dbReference type="ARBA" id="ARBA00004613"/>
    </source>
</evidence>
<evidence type="ECO:0000256" key="3">
    <source>
        <dbReference type="ARBA" id="ARBA00004922"/>
    </source>
</evidence>
<evidence type="ECO:0000256" key="7">
    <source>
        <dbReference type="ARBA" id="ARBA00022679"/>
    </source>
</evidence>
<evidence type="ECO:0000256" key="15">
    <source>
        <dbReference type="ARBA" id="ARBA00034249"/>
    </source>
</evidence>
<gene>
    <name evidence="22" type="ORF">ILUMI_12115</name>
</gene>
<evidence type="ECO:0000256" key="20">
    <source>
        <dbReference type="ARBA" id="ARBA00080062"/>
    </source>
</evidence>
<comment type="similarity">
    <text evidence="4">Belongs to the glycosyltransferase 29 family.</text>
</comment>
<evidence type="ECO:0000256" key="4">
    <source>
        <dbReference type="ARBA" id="ARBA00006003"/>
    </source>
</evidence>
<dbReference type="EMBL" id="VTPC01007391">
    <property type="protein sequence ID" value="KAF2894054.1"/>
    <property type="molecule type" value="Genomic_DNA"/>
</dbReference>
<evidence type="ECO:0000256" key="19">
    <source>
        <dbReference type="ARBA" id="ARBA00076676"/>
    </source>
</evidence>
<dbReference type="Pfam" id="PF00777">
    <property type="entry name" value="Glyco_transf_29"/>
    <property type="match status" value="1"/>
</dbReference>
<dbReference type="Proteomes" id="UP000801492">
    <property type="component" value="Unassembled WGS sequence"/>
</dbReference>
<keyword evidence="12 21" id="KW-0472">Membrane</keyword>
<feature type="transmembrane region" description="Helical" evidence="21">
    <location>
        <begin position="7"/>
        <end position="28"/>
    </location>
</feature>
<dbReference type="PANTHER" id="PTHR46059">
    <property type="entry name" value="BETA-GALACTOSIDE ALPHA-2,6-SIALYLTRANSFERASE"/>
    <property type="match status" value="1"/>
</dbReference>
<evidence type="ECO:0000256" key="18">
    <source>
        <dbReference type="ARBA" id="ARBA00076526"/>
    </source>
</evidence>
<sequence>MMRALVVSIWVFINLVFFGMCGYMYLLWSQYWMYIENQTPTAVYNYDQQIYYYNRGYPPGYFNDSMKLSNYSIERRKRIKHATKENPITIIKNSKPRFPNLQNADFKMDSPKFKCLRNDSTNDCDIKNVAYKEQLLKELKRVFMEESNVLRNKNKNPYNLKYNGSKGSFMNKNTEEVLCRFKDIQIKTIKRTDYPFSKNVFKDYLPKKDLFENKHFDTCAIVASAGSLKNSHLGNLIDSHNLVLRFNHAPTEGYESDVGEKTTFRILNSQVVTKPEFKFLNSELYRNITLLAWDPSNFTASLEDWYQQPEFNLFPNYLEHRKKYRRTKFFLLNPKTLWDLWIFLQKNSPNQLRRNPPSSGFLGLAVLLPHCDYVDMFEYIPSVRVTRKCHYYDVEDNPACTFGVWHPLAAEKLLAYSLNVASDKTVFQTGYIRIPGFKNVHC</sequence>
<protein>
    <recommendedName>
        <fullName evidence="17">Beta-galactoside alpha-2,6-sialyltransferase 1</fullName>
        <ecNumber evidence="16">2.4.3.1</ecNumber>
    </recommendedName>
    <alternativeName>
        <fullName evidence="20">CMP-N-acetylneuraminate-beta-galactosamide-alpha-2,6-sialyltransferase 1</fullName>
    </alternativeName>
    <alternativeName>
        <fullName evidence="19">ST6Gal I</fullName>
    </alternativeName>
    <alternativeName>
        <fullName evidence="18">Sialyltransferase 1</fullName>
    </alternativeName>
</protein>
<keyword evidence="23" id="KW-1185">Reference proteome</keyword>
<dbReference type="OrthoDB" id="10264956at2759"/>
<reference evidence="22" key="1">
    <citation type="submission" date="2019-08" db="EMBL/GenBank/DDBJ databases">
        <title>The genome of the North American firefly Photinus pyralis.</title>
        <authorList>
            <consortium name="Photinus pyralis genome working group"/>
            <person name="Fallon T.R."/>
            <person name="Sander Lower S.E."/>
            <person name="Weng J.-K."/>
        </authorList>
    </citation>
    <scope>NUCLEOTIDE SEQUENCE</scope>
    <source>
        <strain evidence="22">TRF0915ILg1</strain>
        <tissue evidence="22">Whole body</tissue>
    </source>
</reference>